<dbReference type="InterPro" id="IPR000719">
    <property type="entry name" value="Prot_kinase_dom"/>
</dbReference>
<gene>
    <name evidence="9" type="ORF">AB0I59_22965</name>
</gene>
<dbReference type="PROSITE" id="PS00109">
    <property type="entry name" value="PROTEIN_KINASE_TYR"/>
    <property type="match status" value="1"/>
</dbReference>
<keyword evidence="6" id="KW-0067">ATP-binding</keyword>
<dbReference type="Pfam" id="PF00069">
    <property type="entry name" value="Pkinase"/>
    <property type="match status" value="1"/>
</dbReference>
<comment type="caution">
    <text evidence="9">The sequence shown here is derived from an EMBL/GenBank/DDBJ whole genome shotgun (WGS) entry which is preliminary data.</text>
</comment>
<dbReference type="PANTHER" id="PTHR43289:SF6">
    <property type="entry name" value="SERINE_THREONINE-PROTEIN KINASE NEKL-3"/>
    <property type="match status" value="1"/>
</dbReference>
<dbReference type="Proteomes" id="UP001551675">
    <property type="component" value="Unassembled WGS sequence"/>
</dbReference>
<dbReference type="GO" id="GO:0004674">
    <property type="term" value="F:protein serine/threonine kinase activity"/>
    <property type="evidence" value="ECO:0007669"/>
    <property type="project" value="UniProtKB-EC"/>
</dbReference>
<keyword evidence="4" id="KW-0547">Nucleotide-binding</keyword>
<sequence>MGTPGQLIVRRYRLVRALGQGTTGVVWEGHDSLLDRPVAVREVLLPAGLRESRRLEILRRLAAEARQAERLHHPNIAAVHDFAEEDGTPYIVMELVRSRSLDGVVAGDGPLPVPRAATITRQVLAALSYAHAAGVRHGDVRPANVLLGHDGRILLADFGVSVLAGDPAFAREVPGRSPAHGDPVSAVRGAAAFLAPERVDGGAPTNGPTQAPTRASDLWALGATLHTAVTHRPPRAADRMVDLAPVPEALRPVVGGLLARDPRKRLTPEDADRMLADLEPAPEPQARPRGGSRTRLVAGVAAAVVVAGAVGGWAMSRPGVAEGMERIPLAGTGGPAVPAARTPGAEPAATPAMSPAAVTPSPGPVRAARLKLKWYRPSPPDHGWRAAVPRDWVRFTSVGREAVYQWLDPSSRARFDIEITRQSGTDALGSLREAEAIFYPEVKGYQRLRLASVSSEHGTAADWEFTFRPRASSPRNHLEKGVTYHQFRRVLSTGATTSVLTWTTVAEDWDTLRPTLSRIVALFTPPTA</sequence>
<keyword evidence="2" id="KW-0723">Serine/threonine-protein kinase</keyword>
<dbReference type="EC" id="2.7.11.1" evidence="1"/>
<evidence type="ECO:0000256" key="4">
    <source>
        <dbReference type="ARBA" id="ARBA00022741"/>
    </source>
</evidence>
<dbReference type="PROSITE" id="PS50011">
    <property type="entry name" value="PROTEIN_KINASE_DOM"/>
    <property type="match status" value="1"/>
</dbReference>
<keyword evidence="10" id="KW-1185">Reference proteome</keyword>
<dbReference type="RefSeq" id="WP_358135852.1">
    <property type="nucleotide sequence ID" value="NZ_JBFALK010000013.1"/>
</dbReference>
<evidence type="ECO:0000256" key="3">
    <source>
        <dbReference type="ARBA" id="ARBA00022679"/>
    </source>
</evidence>
<protein>
    <recommendedName>
        <fullName evidence="1">non-specific serine/threonine protein kinase</fullName>
        <ecNumber evidence="1">2.7.11.1</ecNumber>
    </recommendedName>
</protein>
<keyword evidence="5 9" id="KW-0418">Kinase</keyword>
<dbReference type="InterPro" id="IPR008266">
    <property type="entry name" value="Tyr_kinase_AS"/>
</dbReference>
<evidence type="ECO:0000256" key="7">
    <source>
        <dbReference type="SAM" id="MobiDB-lite"/>
    </source>
</evidence>
<feature type="region of interest" description="Disordered" evidence="7">
    <location>
        <begin position="334"/>
        <end position="362"/>
    </location>
</feature>
<evidence type="ECO:0000259" key="8">
    <source>
        <dbReference type="PROSITE" id="PS50011"/>
    </source>
</evidence>
<evidence type="ECO:0000313" key="9">
    <source>
        <dbReference type="EMBL" id="MEV0971490.1"/>
    </source>
</evidence>
<dbReference type="Gene3D" id="3.30.200.20">
    <property type="entry name" value="Phosphorylase Kinase, domain 1"/>
    <property type="match status" value="1"/>
</dbReference>
<evidence type="ECO:0000256" key="5">
    <source>
        <dbReference type="ARBA" id="ARBA00022777"/>
    </source>
</evidence>
<dbReference type="EMBL" id="JBFALK010000013">
    <property type="protein sequence ID" value="MEV0971490.1"/>
    <property type="molecule type" value="Genomic_DNA"/>
</dbReference>
<dbReference type="Gene3D" id="1.10.510.10">
    <property type="entry name" value="Transferase(Phosphotransferase) domain 1"/>
    <property type="match status" value="1"/>
</dbReference>
<dbReference type="SUPFAM" id="SSF56112">
    <property type="entry name" value="Protein kinase-like (PK-like)"/>
    <property type="match status" value="1"/>
</dbReference>
<evidence type="ECO:0000256" key="2">
    <source>
        <dbReference type="ARBA" id="ARBA00022527"/>
    </source>
</evidence>
<organism evidence="9 10">
    <name type="scientific">Microtetraspora glauca</name>
    <dbReference type="NCBI Taxonomy" id="1996"/>
    <lineage>
        <taxon>Bacteria</taxon>
        <taxon>Bacillati</taxon>
        <taxon>Actinomycetota</taxon>
        <taxon>Actinomycetes</taxon>
        <taxon>Streptosporangiales</taxon>
        <taxon>Streptosporangiaceae</taxon>
        <taxon>Microtetraspora</taxon>
    </lineage>
</organism>
<keyword evidence="3 9" id="KW-0808">Transferase</keyword>
<dbReference type="InterPro" id="IPR011009">
    <property type="entry name" value="Kinase-like_dom_sf"/>
</dbReference>
<feature type="domain" description="Protein kinase" evidence="8">
    <location>
        <begin position="12"/>
        <end position="275"/>
    </location>
</feature>
<accession>A0ABV3GIL3</accession>
<proteinExistence type="predicted"/>
<dbReference type="PANTHER" id="PTHR43289">
    <property type="entry name" value="MITOGEN-ACTIVATED PROTEIN KINASE KINASE KINASE 20-RELATED"/>
    <property type="match status" value="1"/>
</dbReference>
<evidence type="ECO:0000256" key="1">
    <source>
        <dbReference type="ARBA" id="ARBA00012513"/>
    </source>
</evidence>
<evidence type="ECO:0000313" key="10">
    <source>
        <dbReference type="Proteomes" id="UP001551675"/>
    </source>
</evidence>
<evidence type="ECO:0000256" key="6">
    <source>
        <dbReference type="ARBA" id="ARBA00022840"/>
    </source>
</evidence>
<name>A0ABV3GIL3_MICGL</name>
<reference evidence="9 10" key="1">
    <citation type="submission" date="2024-06" db="EMBL/GenBank/DDBJ databases">
        <title>The Natural Products Discovery Center: Release of the First 8490 Sequenced Strains for Exploring Actinobacteria Biosynthetic Diversity.</title>
        <authorList>
            <person name="Kalkreuter E."/>
            <person name="Kautsar S.A."/>
            <person name="Yang D."/>
            <person name="Bader C.D."/>
            <person name="Teijaro C.N."/>
            <person name="Fluegel L."/>
            <person name="Davis C.M."/>
            <person name="Simpson J.R."/>
            <person name="Lauterbach L."/>
            <person name="Steele A.D."/>
            <person name="Gui C."/>
            <person name="Meng S."/>
            <person name="Li G."/>
            <person name="Viehrig K."/>
            <person name="Ye F."/>
            <person name="Su P."/>
            <person name="Kiefer A.F."/>
            <person name="Nichols A."/>
            <person name="Cepeda A.J."/>
            <person name="Yan W."/>
            <person name="Fan B."/>
            <person name="Jiang Y."/>
            <person name="Adhikari A."/>
            <person name="Zheng C.-J."/>
            <person name="Schuster L."/>
            <person name="Cowan T.M."/>
            <person name="Smanski M.J."/>
            <person name="Chevrette M.G."/>
            <person name="De Carvalho L.P.S."/>
            <person name="Shen B."/>
        </authorList>
    </citation>
    <scope>NUCLEOTIDE SEQUENCE [LARGE SCALE GENOMIC DNA]</scope>
    <source>
        <strain evidence="9 10">NPDC050100</strain>
    </source>
</reference>
<dbReference type="CDD" id="cd14014">
    <property type="entry name" value="STKc_PknB_like"/>
    <property type="match status" value="1"/>
</dbReference>